<feature type="domain" description="CHAT" evidence="2">
    <location>
        <begin position="80"/>
        <end position="258"/>
    </location>
</feature>
<keyword evidence="1" id="KW-0175">Coiled coil</keyword>
<protein>
    <recommendedName>
        <fullName evidence="2">CHAT domain-containing protein</fullName>
    </recommendedName>
</protein>
<evidence type="ECO:0000256" key="1">
    <source>
        <dbReference type="SAM" id="Coils"/>
    </source>
</evidence>
<evidence type="ECO:0000313" key="3">
    <source>
        <dbReference type="EMBL" id="CDB45143.1"/>
    </source>
</evidence>
<dbReference type="EMBL" id="CBDS010000017">
    <property type="protein sequence ID" value="CDB45143.1"/>
    <property type="molecule type" value="Genomic_DNA"/>
</dbReference>
<reference evidence="3" key="1">
    <citation type="submission" date="2012-11" db="EMBL/GenBank/DDBJ databases">
        <title>Dependencies among metagenomic species, viruses, plasmids and units of genetic variation.</title>
        <authorList>
            <person name="Nielsen H.B."/>
            <person name="Almeida M."/>
            <person name="Juncker A.S."/>
            <person name="Rasmussen S."/>
            <person name="Li J."/>
            <person name="Sunagawa S."/>
            <person name="Plichta D."/>
            <person name="Gautier L."/>
            <person name="Le Chatelier E."/>
            <person name="Peletier E."/>
            <person name="Bonde I."/>
            <person name="Nielsen T."/>
            <person name="Manichanh C."/>
            <person name="Arumugam M."/>
            <person name="Batto J."/>
            <person name="Santos M.B.Q.D."/>
            <person name="Blom N."/>
            <person name="Borruel N."/>
            <person name="Burgdorf K.S."/>
            <person name="Boumezbeur F."/>
            <person name="Casellas F."/>
            <person name="Dore J."/>
            <person name="Guarner F."/>
            <person name="Hansen T."/>
            <person name="Hildebrand F."/>
            <person name="Kaas R.S."/>
            <person name="Kennedy S."/>
            <person name="Kristiansen K."/>
            <person name="Kultima J.R."/>
            <person name="Leonard P."/>
            <person name="Levenez F."/>
            <person name="Lund O."/>
            <person name="Moumen B."/>
            <person name="Le Paslier D."/>
            <person name="Pons N."/>
            <person name="Pedersen O."/>
            <person name="Prifti E."/>
            <person name="Qin J."/>
            <person name="Raes J."/>
            <person name="Tap J."/>
            <person name="Tims S."/>
            <person name="Ussery D.W."/>
            <person name="Yamada T."/>
            <person name="MetaHit consortium"/>
            <person name="Renault P."/>
            <person name="Sicheritz-Ponten T."/>
            <person name="Bork P."/>
            <person name="Wang J."/>
            <person name="Brunak S."/>
            <person name="Ehrlich S.D."/>
        </authorList>
    </citation>
    <scope>NUCLEOTIDE SEQUENCE [LARGE SCALE GENOMIC DNA]</scope>
</reference>
<sequence length="305" mass="33688">MNDKEFAKAQASIMNKKTKLVQLKDERAEACKKINEIEQEIAKTENELLEEENKFILLCGQKSQLMRERALQVGAEIEQAIKPQQPVDKLTILFLAANPQDTQKLALDQEVRSITEAIRKSEGRDGIEFFSRWAVQSLDILQAINETDPEIIHFSGHGSEKGEIVLDDGSGNIAMVSKEAMAAAVASASKKVRMIFLNACFSQKEAQAVVDKVEAAIGMNTEIGDEAAIVFAAQFYSSIGFGKNLQQAFDQAKAALLLKGIAEEHTPVLYVRKGLLAQDIVMVESEALKKSDNVTIMQKIKNIFS</sequence>
<comment type="caution">
    <text evidence="3">The sequence shown here is derived from an EMBL/GenBank/DDBJ whole genome shotgun (WGS) entry which is preliminary data.</text>
</comment>
<accession>R6I4N3</accession>
<dbReference type="Pfam" id="PF12770">
    <property type="entry name" value="CHAT"/>
    <property type="match status" value="1"/>
</dbReference>
<dbReference type="InterPro" id="IPR024983">
    <property type="entry name" value="CHAT_dom"/>
</dbReference>
<organism evidence="3">
    <name type="scientific">Phascolarctobacterium faecium</name>
    <dbReference type="NCBI Taxonomy" id="33025"/>
    <lineage>
        <taxon>Bacteria</taxon>
        <taxon>Bacillati</taxon>
        <taxon>Bacillota</taxon>
        <taxon>Negativicutes</taxon>
        <taxon>Acidaminococcales</taxon>
        <taxon>Acidaminococcaceae</taxon>
        <taxon>Phascolarctobacterium</taxon>
    </lineage>
</organism>
<dbReference type="eggNOG" id="COG4995">
    <property type="taxonomic scope" value="Bacteria"/>
</dbReference>
<feature type="coiled-coil region" evidence="1">
    <location>
        <begin position="6"/>
        <end position="54"/>
    </location>
</feature>
<proteinExistence type="predicted"/>
<gene>
    <name evidence="3" type="ORF">BN533_00281</name>
</gene>
<dbReference type="AlphaFoldDB" id="R6I4N3"/>
<evidence type="ECO:0000259" key="2">
    <source>
        <dbReference type="Pfam" id="PF12770"/>
    </source>
</evidence>
<name>R6I4N3_9FIRM</name>
<dbReference type="STRING" id="1262914.BN533_00281"/>
<dbReference type="HOGENOM" id="CLU_069360_0_0_9"/>